<organism evidence="16 17">
    <name type="scientific">Methylococcus capsulatus</name>
    <dbReference type="NCBI Taxonomy" id="414"/>
    <lineage>
        <taxon>Bacteria</taxon>
        <taxon>Pseudomonadati</taxon>
        <taxon>Pseudomonadota</taxon>
        <taxon>Gammaproteobacteria</taxon>
        <taxon>Methylococcales</taxon>
        <taxon>Methylococcaceae</taxon>
        <taxon>Methylococcus</taxon>
    </lineage>
</organism>
<dbReference type="RefSeq" id="WP_198324318.1">
    <property type="nucleotide sequence ID" value="NZ_CP104311.1"/>
</dbReference>
<evidence type="ECO:0000256" key="1">
    <source>
        <dbReference type="ARBA" id="ARBA00000085"/>
    </source>
</evidence>
<dbReference type="PROSITE" id="PS50885">
    <property type="entry name" value="HAMP"/>
    <property type="match status" value="1"/>
</dbReference>
<dbReference type="PANTHER" id="PTHR45436">
    <property type="entry name" value="SENSOR HISTIDINE KINASE YKOH"/>
    <property type="match status" value="1"/>
</dbReference>
<comment type="subcellular location">
    <subcellularLocation>
        <location evidence="2">Membrane</location>
        <topology evidence="2">Multi-pass membrane protein</topology>
    </subcellularLocation>
</comment>
<reference evidence="16 17" key="1">
    <citation type="submission" date="2022-09" db="EMBL/GenBank/DDBJ databases">
        <authorList>
            <person name="Giprobiosintez L."/>
        </authorList>
    </citation>
    <scope>NUCLEOTIDE SEQUENCE [LARGE SCALE GENOMIC DNA]</scope>
    <source>
        <strain evidence="17">VKPM-B-12549 (GBS-15)</strain>
    </source>
</reference>
<protein>
    <recommendedName>
        <fullName evidence="3">histidine kinase</fullName>
        <ecNumber evidence="3">2.7.13.3</ecNumber>
    </recommendedName>
</protein>
<evidence type="ECO:0000256" key="5">
    <source>
        <dbReference type="ARBA" id="ARBA00022679"/>
    </source>
</evidence>
<keyword evidence="5" id="KW-0808">Transferase</keyword>
<evidence type="ECO:0000256" key="2">
    <source>
        <dbReference type="ARBA" id="ARBA00004141"/>
    </source>
</evidence>
<dbReference type="SMART" id="SM00388">
    <property type="entry name" value="HisKA"/>
    <property type="match status" value="1"/>
</dbReference>
<dbReference type="PANTHER" id="PTHR45436:SF14">
    <property type="entry name" value="SENSOR PROTEIN QSEC"/>
    <property type="match status" value="1"/>
</dbReference>
<evidence type="ECO:0000256" key="7">
    <source>
        <dbReference type="ARBA" id="ARBA00022741"/>
    </source>
</evidence>
<dbReference type="SMART" id="SM00387">
    <property type="entry name" value="HATPase_c"/>
    <property type="match status" value="1"/>
</dbReference>
<dbReference type="GO" id="GO:0005524">
    <property type="term" value="F:ATP binding"/>
    <property type="evidence" value="ECO:0007669"/>
    <property type="project" value="UniProtKB-KW"/>
</dbReference>
<dbReference type="SUPFAM" id="SSF47384">
    <property type="entry name" value="Homodimeric domain of signal transducing histidine kinase"/>
    <property type="match status" value="1"/>
</dbReference>
<keyword evidence="9 16" id="KW-0067">ATP-binding</keyword>
<feature type="domain" description="Histidine kinase" evidence="14">
    <location>
        <begin position="227"/>
        <end position="440"/>
    </location>
</feature>
<dbReference type="InterPro" id="IPR036097">
    <property type="entry name" value="HisK_dim/P_sf"/>
</dbReference>
<keyword evidence="10" id="KW-1133">Transmembrane helix</keyword>
<dbReference type="SUPFAM" id="SSF55874">
    <property type="entry name" value="ATPase domain of HSP90 chaperone/DNA topoisomerase II/histidine kinase"/>
    <property type="match status" value="1"/>
</dbReference>
<evidence type="ECO:0000256" key="6">
    <source>
        <dbReference type="ARBA" id="ARBA00022692"/>
    </source>
</evidence>
<dbReference type="CDD" id="cd00082">
    <property type="entry name" value="HisKA"/>
    <property type="match status" value="1"/>
</dbReference>
<feature type="domain" description="HAMP" evidence="15">
    <location>
        <begin position="167"/>
        <end position="219"/>
    </location>
</feature>
<keyword evidence="11" id="KW-0902">Two-component regulatory system</keyword>
<dbReference type="InterPro" id="IPR003661">
    <property type="entry name" value="HisK_dim/P_dom"/>
</dbReference>
<gene>
    <name evidence="16" type="ORF">N4J17_15440</name>
</gene>
<evidence type="ECO:0000313" key="17">
    <source>
        <dbReference type="Proteomes" id="UP001359308"/>
    </source>
</evidence>
<evidence type="ECO:0000259" key="15">
    <source>
        <dbReference type="PROSITE" id="PS50885"/>
    </source>
</evidence>
<dbReference type="InterPro" id="IPR003660">
    <property type="entry name" value="HAMP_dom"/>
</dbReference>
<dbReference type="CDD" id="cd00075">
    <property type="entry name" value="HATPase"/>
    <property type="match status" value="1"/>
</dbReference>
<dbReference type="InterPro" id="IPR050428">
    <property type="entry name" value="TCS_sensor_his_kinase"/>
</dbReference>
<name>A0ABZ2F3V8_METCP</name>
<evidence type="ECO:0000256" key="9">
    <source>
        <dbReference type="ARBA" id="ARBA00022840"/>
    </source>
</evidence>
<dbReference type="InterPro" id="IPR036890">
    <property type="entry name" value="HATPase_C_sf"/>
</dbReference>
<evidence type="ECO:0000256" key="10">
    <source>
        <dbReference type="ARBA" id="ARBA00022989"/>
    </source>
</evidence>
<keyword evidence="8" id="KW-0418">Kinase</keyword>
<feature type="signal peptide" evidence="13">
    <location>
        <begin position="1"/>
        <end position="25"/>
    </location>
</feature>
<evidence type="ECO:0000256" key="3">
    <source>
        <dbReference type="ARBA" id="ARBA00012438"/>
    </source>
</evidence>
<dbReference type="Pfam" id="PF00512">
    <property type="entry name" value="HisKA"/>
    <property type="match status" value="1"/>
</dbReference>
<evidence type="ECO:0000256" key="8">
    <source>
        <dbReference type="ARBA" id="ARBA00022777"/>
    </source>
</evidence>
<keyword evidence="7" id="KW-0547">Nucleotide-binding</keyword>
<feature type="chain" id="PRO_5047196358" description="histidine kinase" evidence="13">
    <location>
        <begin position="26"/>
        <end position="441"/>
    </location>
</feature>
<dbReference type="InterPro" id="IPR005467">
    <property type="entry name" value="His_kinase_dom"/>
</dbReference>
<evidence type="ECO:0000259" key="14">
    <source>
        <dbReference type="PROSITE" id="PS50109"/>
    </source>
</evidence>
<keyword evidence="12" id="KW-0472">Membrane</keyword>
<dbReference type="Gene3D" id="1.10.287.130">
    <property type="match status" value="1"/>
</dbReference>
<dbReference type="EC" id="2.7.13.3" evidence="3"/>
<evidence type="ECO:0000256" key="11">
    <source>
        <dbReference type="ARBA" id="ARBA00023012"/>
    </source>
</evidence>
<dbReference type="Proteomes" id="UP001359308">
    <property type="component" value="Chromosome"/>
</dbReference>
<keyword evidence="4" id="KW-0597">Phosphoprotein</keyword>
<keyword evidence="13" id="KW-0732">Signal</keyword>
<comment type="catalytic activity">
    <reaction evidence="1">
        <text>ATP + protein L-histidine = ADP + protein N-phospho-L-histidine.</text>
        <dbReference type="EC" id="2.7.13.3"/>
    </reaction>
</comment>
<dbReference type="PROSITE" id="PS50109">
    <property type="entry name" value="HIS_KIN"/>
    <property type="match status" value="1"/>
</dbReference>
<evidence type="ECO:0000313" key="16">
    <source>
        <dbReference type="EMBL" id="WWF01841.1"/>
    </source>
</evidence>
<proteinExistence type="predicted"/>
<dbReference type="InterPro" id="IPR004358">
    <property type="entry name" value="Sig_transdc_His_kin-like_C"/>
</dbReference>
<dbReference type="EMBL" id="CP104311">
    <property type="protein sequence ID" value="WWF01841.1"/>
    <property type="molecule type" value="Genomic_DNA"/>
</dbReference>
<accession>A0ABZ2F3V8</accession>
<dbReference type="PRINTS" id="PR00344">
    <property type="entry name" value="BCTRLSENSOR"/>
</dbReference>
<evidence type="ECO:0000256" key="4">
    <source>
        <dbReference type="ARBA" id="ARBA00022553"/>
    </source>
</evidence>
<evidence type="ECO:0000256" key="12">
    <source>
        <dbReference type="ARBA" id="ARBA00023136"/>
    </source>
</evidence>
<evidence type="ECO:0000256" key="13">
    <source>
        <dbReference type="SAM" id="SignalP"/>
    </source>
</evidence>
<dbReference type="InterPro" id="IPR003594">
    <property type="entry name" value="HATPase_dom"/>
</dbReference>
<keyword evidence="17" id="KW-1185">Reference proteome</keyword>
<sequence>MNVSIKNRILLWLSPALLLAGFAFTASTYFNVREEVDELFDKVLQAMAYSLQTLPPTAVKNAVPVYRVAQASDLDLIGQRWSGGGQLSYRSHPFEPLSADTPEGWSIVHWRGEPWRIFSLATPEGLVQVAQALRERRETADEITLQLSAPLLLLLPTVAMMAWFGVRRGLAPLQTVVAAVGRRDPDDMGPFPDQEAPQEICALIAALNGLLTRLQGALAAQRRFTADAAHELRSPLTAVSLQAQIAERTGDPQKQALALLRLRQGIQRATHVLNQMLTLTRFDPEAPPPPLVQVRLDELARSVVADMAAVAAEKVIDLGITSIEPTVIKGNAGELQVLIGNLLDNAVRYTPRGGRIDVSVKKEQEAAILSVCDDGPGISIEERQRVFDRFYRSRDNTEPGSGLGLAIVRRIADRHAADVRLASGRHGKGLCVRVRFSSIRA</sequence>
<dbReference type="Gene3D" id="3.30.565.10">
    <property type="entry name" value="Histidine kinase-like ATPase, C-terminal domain"/>
    <property type="match status" value="1"/>
</dbReference>
<keyword evidence="6" id="KW-0812">Transmembrane</keyword>
<dbReference type="Pfam" id="PF02518">
    <property type="entry name" value="HATPase_c"/>
    <property type="match status" value="1"/>
</dbReference>